<dbReference type="PROSITE" id="PS00455">
    <property type="entry name" value="AMP_BINDING"/>
    <property type="match status" value="2"/>
</dbReference>
<dbReference type="GO" id="GO:0031177">
    <property type="term" value="F:phosphopantetheine binding"/>
    <property type="evidence" value="ECO:0007669"/>
    <property type="project" value="TreeGrafter"/>
</dbReference>
<name>A0AA36JKY6_9DINO</name>
<dbReference type="Proteomes" id="UP001178507">
    <property type="component" value="Unassembled WGS sequence"/>
</dbReference>
<dbReference type="InterPro" id="IPR042099">
    <property type="entry name" value="ANL_N_sf"/>
</dbReference>
<dbReference type="InterPro" id="IPR010071">
    <property type="entry name" value="AA_adenyl_dom"/>
</dbReference>
<dbReference type="InterPro" id="IPR000873">
    <property type="entry name" value="AMP-dep_synth/lig_dom"/>
</dbReference>
<keyword evidence="5" id="KW-1185">Reference proteome</keyword>
<dbReference type="CDD" id="cd19531">
    <property type="entry name" value="LCL_NRPS-like"/>
    <property type="match status" value="1"/>
</dbReference>
<dbReference type="PANTHER" id="PTHR45527:SF1">
    <property type="entry name" value="FATTY ACID SYNTHASE"/>
    <property type="match status" value="1"/>
</dbReference>
<evidence type="ECO:0000313" key="5">
    <source>
        <dbReference type="Proteomes" id="UP001178507"/>
    </source>
</evidence>
<dbReference type="Gene3D" id="1.10.1200.10">
    <property type="entry name" value="ACP-like"/>
    <property type="match status" value="1"/>
</dbReference>
<dbReference type="InterPro" id="IPR001242">
    <property type="entry name" value="Condensation_dom"/>
</dbReference>
<evidence type="ECO:0000313" key="4">
    <source>
        <dbReference type="EMBL" id="CAJ1407501.1"/>
    </source>
</evidence>
<dbReference type="InterPro" id="IPR001031">
    <property type="entry name" value="Thioesterase"/>
</dbReference>
<dbReference type="SUPFAM" id="SSF52777">
    <property type="entry name" value="CoA-dependent acyltransferases"/>
    <property type="match status" value="2"/>
</dbReference>
<dbReference type="GO" id="GO:0003824">
    <property type="term" value="F:catalytic activity"/>
    <property type="evidence" value="ECO:0007669"/>
    <property type="project" value="InterPro"/>
</dbReference>
<dbReference type="SUPFAM" id="SSF53474">
    <property type="entry name" value="alpha/beta-Hydrolases"/>
    <property type="match status" value="1"/>
</dbReference>
<protein>
    <recommendedName>
        <fullName evidence="3">Carrier domain-containing protein</fullName>
    </recommendedName>
</protein>
<dbReference type="PANTHER" id="PTHR45527">
    <property type="entry name" value="NONRIBOSOMAL PEPTIDE SYNTHETASE"/>
    <property type="match status" value="1"/>
</dbReference>
<keyword evidence="1" id="KW-0596">Phosphopantetheine</keyword>
<accession>A0AA36JKY6</accession>
<dbReference type="Gene3D" id="2.30.38.10">
    <property type="entry name" value="Luciferase, Domain 3"/>
    <property type="match status" value="1"/>
</dbReference>
<dbReference type="SUPFAM" id="SSF47336">
    <property type="entry name" value="ACP-like"/>
    <property type="match status" value="1"/>
</dbReference>
<sequence length="2047" mass="223517">MESLGTAPAKVAMPGPPREAGAVWRAVGCLGRALCRLAECQHVTVVVCSSLVMGQDVATAPLPVHVSRNSSDTELVAEDALRNLPRSLDASLAAMWELLADAGPVLWAAVGEEELLAKLPVRPVAAHAWGKEEAWLCCAPCLGHLLRSCLGESDAFPPPDVQQLLVEDFNDTSHSWASGRCLPQLLSERLQKLPAGHPALVSYDEHGEECSRMTYQELSAHLDCAVSALYALRPGAVALWMPRCSQAVRCALAILRAGAVYVPCDGRLPWERVAFMAQAASAQLLVAGAEQLESMPLQSTLQVIAADELEQTQAGSETWSSELAVSEGDLAYVIFTSGSTGKPKGVAVTHRSIVHLIEWVNSTYNIDHNDSLLFTTSISFDLSCYDMFGSLAAGSTVHVAPELSPKKLFQVLQKGHITFWDSAPQVLQQLEPFIGALDSLRLVFLSGDWVPLQLTQMLRRAMGDGRVVALGGATEVTVWSNFFEVGDLDPEWRSIPYGRPIWNHQYYCLDAQSAPLHVGMTGELYIGGVGVARGYVGRADLSERFLENPFHPGRVYRTGDMVRFMPLRPWGVYHNSCEVVLEFLGRKDSQVKVRGFRVELAEVELSFAAQGLDCAVLALPSACPAVLVAFVRAEEQRATETRDRLTQQLPHYMVPEVCSVEALPLTRSGKVDRQALEAWWAQRRTAFRAPITKQQQRVVEAFREALGQEVGLDDDFFELGGHSLSAMRLQMALGDLSLQEVFHARTPAALAELLELRSGGVKAAPPLQKMERGDLVPASYAQERLWLAHCLQPGPRYNVAFAFRGRASLVALLGALQRLLERHEALRTVLQGGGEESGHGQLFQRILEAEEVKIPVSAPACAMRVCSCVWLQALGVEDAAVAAMRADAAEGFDLTSGLLRVRLFHSSSDFLLYFNVHHAAFDAASQALLKKELAMDLNGDHLQTPSVQYADYALWQQQWLAEGEKQRCLDYWKEELRGASFKLHLPTDVPRPRDLTHGFVTSRWPLSALAGVRSAAKQLPASEMAAMLSLFGLLLGRRFGQEDLLVGIPESGRGSDPALQNVVGFFVNTLPIRIRLLEAKETFMDLLGRTQKTLLDAMDHATIPFQHLVEEARRAKELDPGHSPLVQAFFQHIATGQFSHQSPMLEDFNFEALPTPAKFEVSLQTSVESSLSLRWEFMPEVLPLETIRLLDRHLLVMAKRLAADCNSALCHLRERPSDEHAAVLHDWSTSHALPLPDCRLEDLFIQQAMRTPKQTALVLRKNRLSFADLLAAAQALGARLGLAKSRVGVLAERSLELPVALLAVLMAGAAFVPLTPDLPRERLRFSLSEAKAGALLATPQVAATAAALAEELAIPWSIVSLDNLKNLESVETPARPAERIAYVLFTSGSTGRPKGVAVSHRALLSHLLPYVRILKLTPADRILQTSPFTFDMAYSQIFGALLSGAQLVLTRENPMVDPMELAQVLEQESVTFTTLVPSVLSAMVHAKPEICLPALRHLGCGGEPLRSRFRQVRLHNRYGPTECAINSTLFGPFGPDEINGERDVPIGWPSAHRHVAVEAGELLLAGPGLAGYVAREASAFRSSLRGAGQQYHTGDQVSRGTRGCLGFLGRRDFQVKLQGQRIELAEIEQVISTLPQVRSCAVVVNHVPMLVAFISGEAPQEVLAQCCKHLPPAMVPRVQVLDDQSWPRTSSNKLDRRALADMASKLVQDPQRVLGTSAVEEAVNTLLEVLADLGHVVSAACSLGLTSLLALRVVAQARRRGLELSVRRLLAPGATALAVATEATAGRPEDEAVDLLLGAVRLQVRHMTEPSGDWEVLVCPGDGGAGVEGYRPLAVALQSACRVWVVDGLLSTCRSLEEMAEEVLRCWRCSGKRRVLLGHSWGVLLALQLAQLTDVEAVWLLDPSKHHFAPAEPVMDHEAELLELLARLCQAGAAQGLLMAARSGRMTEMEKVLSQNQFQRLRQAAAARSHNLSLRASYKPLHVPVHVILASEMEATPQQRLLDLDCIRSISRDVAVSWTAGTHYSMLEPSNCTALAAALLGTLSSPA</sequence>
<dbReference type="GO" id="GO:0043041">
    <property type="term" value="P:amino acid activation for nonribosomal peptide biosynthetic process"/>
    <property type="evidence" value="ECO:0007669"/>
    <property type="project" value="TreeGrafter"/>
</dbReference>
<evidence type="ECO:0000256" key="2">
    <source>
        <dbReference type="ARBA" id="ARBA00022553"/>
    </source>
</evidence>
<dbReference type="Pfam" id="PF00668">
    <property type="entry name" value="Condensation"/>
    <property type="match status" value="1"/>
</dbReference>
<dbReference type="InterPro" id="IPR009081">
    <property type="entry name" value="PP-bd_ACP"/>
</dbReference>
<gene>
    <name evidence="4" type="ORF">EVOR1521_LOCUS29177</name>
</gene>
<dbReference type="SUPFAM" id="SSF56801">
    <property type="entry name" value="Acetyl-CoA synthetase-like"/>
    <property type="match status" value="2"/>
</dbReference>
<dbReference type="Gene3D" id="3.40.50.1820">
    <property type="entry name" value="alpha/beta hydrolase"/>
    <property type="match status" value="1"/>
</dbReference>
<dbReference type="Gene3D" id="3.30.559.30">
    <property type="entry name" value="Nonribosomal peptide synthetase, condensation domain"/>
    <property type="match status" value="1"/>
</dbReference>
<dbReference type="EMBL" id="CAUJNA010003674">
    <property type="protein sequence ID" value="CAJ1407501.1"/>
    <property type="molecule type" value="Genomic_DNA"/>
</dbReference>
<dbReference type="InterPro" id="IPR020845">
    <property type="entry name" value="AMP-binding_CS"/>
</dbReference>
<dbReference type="InterPro" id="IPR025110">
    <property type="entry name" value="AMP-bd_C"/>
</dbReference>
<feature type="domain" description="Carrier" evidence="3">
    <location>
        <begin position="689"/>
        <end position="770"/>
    </location>
</feature>
<dbReference type="Gene3D" id="3.40.50.12780">
    <property type="entry name" value="N-terminal domain of ligase-like"/>
    <property type="match status" value="1"/>
</dbReference>
<dbReference type="Pfam" id="PF00975">
    <property type="entry name" value="Thioesterase"/>
    <property type="match status" value="1"/>
</dbReference>
<dbReference type="InterPro" id="IPR036736">
    <property type="entry name" value="ACP-like_sf"/>
</dbReference>
<organism evidence="4 5">
    <name type="scientific">Effrenium voratum</name>
    <dbReference type="NCBI Taxonomy" id="2562239"/>
    <lineage>
        <taxon>Eukaryota</taxon>
        <taxon>Sar</taxon>
        <taxon>Alveolata</taxon>
        <taxon>Dinophyceae</taxon>
        <taxon>Suessiales</taxon>
        <taxon>Symbiodiniaceae</taxon>
        <taxon>Effrenium</taxon>
    </lineage>
</organism>
<evidence type="ECO:0000256" key="1">
    <source>
        <dbReference type="ARBA" id="ARBA00022450"/>
    </source>
</evidence>
<dbReference type="Gene3D" id="3.30.559.10">
    <property type="entry name" value="Chloramphenicol acetyltransferase-like domain"/>
    <property type="match status" value="1"/>
</dbReference>
<dbReference type="Pfam" id="PF00550">
    <property type="entry name" value="PP-binding"/>
    <property type="match status" value="1"/>
</dbReference>
<dbReference type="CDD" id="cd05930">
    <property type="entry name" value="A_NRPS"/>
    <property type="match status" value="2"/>
</dbReference>
<dbReference type="Pfam" id="PF00501">
    <property type="entry name" value="AMP-binding"/>
    <property type="match status" value="2"/>
</dbReference>
<dbReference type="InterPro" id="IPR045851">
    <property type="entry name" value="AMP-bd_C_sf"/>
</dbReference>
<reference evidence="4" key="1">
    <citation type="submission" date="2023-08" db="EMBL/GenBank/DDBJ databases">
        <authorList>
            <person name="Chen Y."/>
            <person name="Shah S."/>
            <person name="Dougan E. K."/>
            <person name="Thang M."/>
            <person name="Chan C."/>
        </authorList>
    </citation>
    <scope>NUCLEOTIDE SEQUENCE</scope>
</reference>
<dbReference type="GO" id="GO:0005737">
    <property type="term" value="C:cytoplasm"/>
    <property type="evidence" value="ECO:0007669"/>
    <property type="project" value="TreeGrafter"/>
</dbReference>
<dbReference type="Gene3D" id="3.30.300.30">
    <property type="match status" value="2"/>
</dbReference>
<keyword evidence="2" id="KW-0597">Phosphoprotein</keyword>
<dbReference type="Gene3D" id="3.40.50.980">
    <property type="match status" value="2"/>
</dbReference>
<proteinExistence type="predicted"/>
<dbReference type="InterPro" id="IPR029058">
    <property type="entry name" value="AB_hydrolase_fold"/>
</dbReference>
<evidence type="ECO:0000259" key="3">
    <source>
        <dbReference type="PROSITE" id="PS50075"/>
    </source>
</evidence>
<dbReference type="Pfam" id="PF13193">
    <property type="entry name" value="AMP-binding_C"/>
    <property type="match status" value="2"/>
</dbReference>
<comment type="caution">
    <text evidence="4">The sequence shown here is derived from an EMBL/GenBank/DDBJ whole genome shotgun (WGS) entry which is preliminary data.</text>
</comment>
<dbReference type="NCBIfam" id="TIGR01733">
    <property type="entry name" value="AA-adenyl-dom"/>
    <property type="match status" value="1"/>
</dbReference>
<dbReference type="GO" id="GO:0044550">
    <property type="term" value="P:secondary metabolite biosynthetic process"/>
    <property type="evidence" value="ECO:0007669"/>
    <property type="project" value="TreeGrafter"/>
</dbReference>
<dbReference type="InterPro" id="IPR023213">
    <property type="entry name" value="CAT-like_dom_sf"/>
</dbReference>
<dbReference type="PROSITE" id="PS50075">
    <property type="entry name" value="CARRIER"/>
    <property type="match status" value="1"/>
</dbReference>